<dbReference type="OrthoDB" id="1909920at2759"/>
<keyword evidence="2" id="KW-0808">Transferase</keyword>
<accession>A0A5A7SM36</accession>
<dbReference type="STRING" id="1194695.A0A5A7SM36"/>
<dbReference type="PANTHER" id="PTHR33064:SF37">
    <property type="entry name" value="RIBONUCLEASE H"/>
    <property type="match status" value="1"/>
</dbReference>
<name>A0A5A7SM36_CUCMM</name>
<evidence type="ECO:0000259" key="1">
    <source>
        <dbReference type="Pfam" id="PF17919"/>
    </source>
</evidence>
<protein>
    <submittedName>
        <fullName evidence="2">Wall-associated receptor kinase 5-like</fullName>
    </submittedName>
</protein>
<reference evidence="2 3" key="1">
    <citation type="submission" date="2019-08" db="EMBL/GenBank/DDBJ databases">
        <title>Draft genome sequences of two oriental melons (Cucumis melo L. var makuwa).</title>
        <authorList>
            <person name="Kwon S.-Y."/>
        </authorList>
    </citation>
    <scope>NUCLEOTIDE SEQUENCE [LARGE SCALE GENOMIC DNA]</scope>
    <source>
        <strain evidence="3">cv. SW 3</strain>
        <tissue evidence="2">Leaf</tissue>
    </source>
</reference>
<proteinExistence type="predicted"/>
<keyword evidence="2" id="KW-0675">Receptor</keyword>
<dbReference type="InterPro" id="IPR041577">
    <property type="entry name" value="RT_RNaseH_2"/>
</dbReference>
<dbReference type="SUPFAM" id="SSF56672">
    <property type="entry name" value="DNA/RNA polymerases"/>
    <property type="match status" value="1"/>
</dbReference>
<dbReference type="InterPro" id="IPR043128">
    <property type="entry name" value="Rev_trsase/Diguanyl_cyclase"/>
</dbReference>
<dbReference type="InterPro" id="IPR043502">
    <property type="entry name" value="DNA/RNA_pol_sf"/>
</dbReference>
<dbReference type="PANTHER" id="PTHR33064">
    <property type="entry name" value="POL PROTEIN"/>
    <property type="match status" value="1"/>
</dbReference>
<feature type="domain" description="Reverse transcriptase/retrotransposon-derived protein RNase H-like" evidence="1">
    <location>
        <begin position="59"/>
        <end position="96"/>
    </location>
</feature>
<dbReference type="FunFam" id="3.30.70.270:FF:000020">
    <property type="entry name" value="Transposon Tf2-6 polyprotein-like Protein"/>
    <property type="match status" value="1"/>
</dbReference>
<dbReference type="Proteomes" id="UP000321393">
    <property type="component" value="Unassembled WGS sequence"/>
</dbReference>
<gene>
    <name evidence="2" type="ORF">E6C27_scaffold223G00690</name>
</gene>
<dbReference type="EMBL" id="SSTE01021882">
    <property type="protein sequence ID" value="KAA0032092.1"/>
    <property type="molecule type" value="Genomic_DNA"/>
</dbReference>
<dbReference type="Gene3D" id="3.30.70.270">
    <property type="match status" value="1"/>
</dbReference>
<dbReference type="InterPro" id="IPR051320">
    <property type="entry name" value="Viral_Replic_Matur_Polypro"/>
</dbReference>
<comment type="caution">
    <text evidence="2">The sequence shown here is derived from an EMBL/GenBank/DDBJ whole genome shotgun (WGS) entry which is preliminary data.</text>
</comment>
<dbReference type="AlphaFoldDB" id="A0A5A7SM36"/>
<sequence length="96" mass="10752">MDEKKVEAIKNRPIPTSVKEVQAFVGLASFYKKFIHNFSTIAATITDCLKKGTFLWGNKQDNFELLKEKLSNNPVLKLLDFSQPFEVVVDACGSGI</sequence>
<evidence type="ECO:0000313" key="3">
    <source>
        <dbReference type="Proteomes" id="UP000321393"/>
    </source>
</evidence>
<dbReference type="Pfam" id="PF17919">
    <property type="entry name" value="RT_RNaseH_2"/>
    <property type="match status" value="1"/>
</dbReference>
<organism evidence="2 3">
    <name type="scientific">Cucumis melo var. makuwa</name>
    <name type="common">Oriental melon</name>
    <dbReference type="NCBI Taxonomy" id="1194695"/>
    <lineage>
        <taxon>Eukaryota</taxon>
        <taxon>Viridiplantae</taxon>
        <taxon>Streptophyta</taxon>
        <taxon>Embryophyta</taxon>
        <taxon>Tracheophyta</taxon>
        <taxon>Spermatophyta</taxon>
        <taxon>Magnoliopsida</taxon>
        <taxon>eudicotyledons</taxon>
        <taxon>Gunneridae</taxon>
        <taxon>Pentapetalae</taxon>
        <taxon>rosids</taxon>
        <taxon>fabids</taxon>
        <taxon>Cucurbitales</taxon>
        <taxon>Cucurbitaceae</taxon>
        <taxon>Benincaseae</taxon>
        <taxon>Cucumis</taxon>
    </lineage>
</organism>
<keyword evidence="2" id="KW-0418">Kinase</keyword>
<dbReference type="GO" id="GO:0016301">
    <property type="term" value="F:kinase activity"/>
    <property type="evidence" value="ECO:0007669"/>
    <property type="project" value="UniProtKB-KW"/>
</dbReference>
<evidence type="ECO:0000313" key="2">
    <source>
        <dbReference type="EMBL" id="KAA0032092.1"/>
    </source>
</evidence>